<organism evidence="3 4">
    <name type="scientific">Roseomonas alba</name>
    <dbReference type="NCBI Taxonomy" id="2846776"/>
    <lineage>
        <taxon>Bacteria</taxon>
        <taxon>Pseudomonadati</taxon>
        <taxon>Pseudomonadota</taxon>
        <taxon>Alphaproteobacteria</taxon>
        <taxon>Acetobacterales</taxon>
        <taxon>Roseomonadaceae</taxon>
        <taxon>Roseomonas</taxon>
    </lineage>
</organism>
<dbReference type="Gene3D" id="3.40.190.10">
    <property type="entry name" value="Periplasmic binding protein-like II"/>
    <property type="match status" value="1"/>
</dbReference>
<gene>
    <name evidence="3" type="ORF">KPL78_07825</name>
</gene>
<dbReference type="EMBL" id="JAHYBZ010000002">
    <property type="protein sequence ID" value="MBW6397746.1"/>
    <property type="molecule type" value="Genomic_DNA"/>
</dbReference>
<evidence type="ECO:0000313" key="4">
    <source>
        <dbReference type="Proteomes" id="UP001196565"/>
    </source>
</evidence>
<reference evidence="3 4" key="1">
    <citation type="submission" date="2021-07" db="EMBL/GenBank/DDBJ databases">
        <authorList>
            <person name="So Y."/>
        </authorList>
    </citation>
    <scope>NUCLEOTIDE SEQUENCE [LARGE SCALE GENOMIC DNA]</scope>
    <source>
        <strain evidence="3 4">HJA6</strain>
    </source>
</reference>
<dbReference type="PANTHER" id="PTHR42928">
    <property type="entry name" value="TRICARBOXYLATE-BINDING PROTEIN"/>
    <property type="match status" value="1"/>
</dbReference>
<keyword evidence="4" id="KW-1185">Reference proteome</keyword>
<sequence length="331" mass="34687">MKRASSGGAVSRRAMLAAAGCLAAPRFAAAQGEWPNKPVRMVVPYGAGNLADHVARVLAEELQQRWGQRVVADNQPGAGGAIGVQQIARAAPDGYTIGLVAMAALVITPHMTRAPYDPLRDLTPVAGVTVAAGSLTLRSELGITTLPDFVTAARARPAGDPFFYYSAGNGTVPHLNFEILRRTLDFPAQHVPYRTSPAGLADLLAGRVQATMDSFSVVLPAIQAGTLRAVVATPRRRLPEIPNVPSIAEVAPQVEFAHAWQAVLAPAGLPPAITARIAADTKAALEKPDFASRMPAGAGLFEAGPEELAATMRHDHARFGALVAELGLRSE</sequence>
<dbReference type="PANTHER" id="PTHR42928:SF5">
    <property type="entry name" value="BLR1237 PROTEIN"/>
    <property type="match status" value="1"/>
</dbReference>
<dbReference type="SUPFAM" id="SSF53850">
    <property type="entry name" value="Periplasmic binding protein-like II"/>
    <property type="match status" value="1"/>
</dbReference>
<protein>
    <submittedName>
        <fullName evidence="3">Tripartite tricarboxylate transporter substrate binding protein</fullName>
    </submittedName>
</protein>
<dbReference type="CDD" id="cd07012">
    <property type="entry name" value="PBP2_Bug_TTT"/>
    <property type="match status" value="1"/>
</dbReference>
<evidence type="ECO:0000256" key="1">
    <source>
        <dbReference type="ARBA" id="ARBA00006987"/>
    </source>
</evidence>
<comment type="similarity">
    <text evidence="1">Belongs to the UPF0065 (bug) family.</text>
</comment>
<feature type="chain" id="PRO_5045718585" evidence="2">
    <location>
        <begin position="24"/>
        <end position="331"/>
    </location>
</feature>
<dbReference type="RefSeq" id="WP_219762334.1">
    <property type="nucleotide sequence ID" value="NZ_JAHYBZ010000002.1"/>
</dbReference>
<comment type="caution">
    <text evidence="3">The sequence shown here is derived from an EMBL/GenBank/DDBJ whole genome shotgun (WGS) entry which is preliminary data.</text>
</comment>
<proteinExistence type="inferred from homology"/>
<dbReference type="PIRSF" id="PIRSF017082">
    <property type="entry name" value="YflP"/>
    <property type="match status" value="1"/>
</dbReference>
<evidence type="ECO:0000313" key="3">
    <source>
        <dbReference type="EMBL" id="MBW6397746.1"/>
    </source>
</evidence>
<dbReference type="Pfam" id="PF03401">
    <property type="entry name" value="TctC"/>
    <property type="match status" value="1"/>
</dbReference>
<dbReference type="InterPro" id="IPR042100">
    <property type="entry name" value="Bug_dom1"/>
</dbReference>
<evidence type="ECO:0000256" key="2">
    <source>
        <dbReference type="SAM" id="SignalP"/>
    </source>
</evidence>
<feature type="signal peptide" evidence="2">
    <location>
        <begin position="1"/>
        <end position="23"/>
    </location>
</feature>
<name>A0ABS7A666_9PROT</name>
<dbReference type="Gene3D" id="3.40.190.150">
    <property type="entry name" value="Bordetella uptake gene, domain 1"/>
    <property type="match status" value="1"/>
</dbReference>
<dbReference type="InterPro" id="IPR005064">
    <property type="entry name" value="BUG"/>
</dbReference>
<keyword evidence="2" id="KW-0732">Signal</keyword>
<dbReference type="Proteomes" id="UP001196565">
    <property type="component" value="Unassembled WGS sequence"/>
</dbReference>
<accession>A0ABS7A666</accession>